<accession>A0A0A8ZEM1</accession>
<reference evidence="1" key="1">
    <citation type="submission" date="2014-09" db="EMBL/GenBank/DDBJ databases">
        <authorList>
            <person name="Magalhaes I.L.F."/>
            <person name="Oliveira U."/>
            <person name="Santos F.R."/>
            <person name="Vidigal T.H.D.A."/>
            <person name="Brescovit A.D."/>
            <person name="Santos A.J."/>
        </authorList>
    </citation>
    <scope>NUCLEOTIDE SEQUENCE</scope>
    <source>
        <tissue evidence="1">Shoot tissue taken approximately 20 cm above the soil surface</tissue>
    </source>
</reference>
<proteinExistence type="predicted"/>
<dbReference type="AlphaFoldDB" id="A0A0A8ZEM1"/>
<dbReference type="EMBL" id="GBRH01262725">
    <property type="protein sequence ID" value="JAD35170.1"/>
    <property type="molecule type" value="Transcribed_RNA"/>
</dbReference>
<sequence>MLVVAEVLLSPVLQFIAASTALCNTT</sequence>
<organism evidence="1">
    <name type="scientific">Arundo donax</name>
    <name type="common">Giant reed</name>
    <name type="synonym">Donax arundinaceus</name>
    <dbReference type="NCBI Taxonomy" id="35708"/>
    <lineage>
        <taxon>Eukaryota</taxon>
        <taxon>Viridiplantae</taxon>
        <taxon>Streptophyta</taxon>
        <taxon>Embryophyta</taxon>
        <taxon>Tracheophyta</taxon>
        <taxon>Spermatophyta</taxon>
        <taxon>Magnoliopsida</taxon>
        <taxon>Liliopsida</taxon>
        <taxon>Poales</taxon>
        <taxon>Poaceae</taxon>
        <taxon>PACMAD clade</taxon>
        <taxon>Arundinoideae</taxon>
        <taxon>Arundineae</taxon>
        <taxon>Arundo</taxon>
    </lineage>
</organism>
<name>A0A0A8ZEM1_ARUDO</name>
<protein>
    <submittedName>
        <fullName evidence="1">Uncharacterized protein</fullName>
    </submittedName>
</protein>
<evidence type="ECO:0000313" key="1">
    <source>
        <dbReference type="EMBL" id="JAD35170.1"/>
    </source>
</evidence>
<reference evidence="1" key="2">
    <citation type="journal article" date="2015" name="Data Brief">
        <title>Shoot transcriptome of the giant reed, Arundo donax.</title>
        <authorList>
            <person name="Barrero R.A."/>
            <person name="Guerrero F.D."/>
            <person name="Moolhuijzen P."/>
            <person name="Goolsby J.A."/>
            <person name="Tidwell J."/>
            <person name="Bellgard S.E."/>
            <person name="Bellgard M.I."/>
        </authorList>
    </citation>
    <scope>NUCLEOTIDE SEQUENCE</scope>
    <source>
        <tissue evidence="1">Shoot tissue taken approximately 20 cm above the soil surface</tissue>
    </source>
</reference>